<feature type="transmembrane region" description="Helical" evidence="10">
    <location>
        <begin position="281"/>
        <end position="304"/>
    </location>
</feature>
<feature type="transmembrane region" description="Helical" evidence="10">
    <location>
        <begin position="783"/>
        <end position="805"/>
    </location>
</feature>
<feature type="transmembrane region" description="Helical" evidence="10">
    <location>
        <begin position="710"/>
        <end position="730"/>
    </location>
</feature>
<reference evidence="12" key="2">
    <citation type="submission" date="2025-09" db="UniProtKB">
        <authorList>
            <consortium name="Ensembl"/>
        </authorList>
    </citation>
    <scope>IDENTIFICATION</scope>
</reference>
<dbReference type="Pfam" id="PF02460">
    <property type="entry name" value="Patched"/>
    <property type="match status" value="1"/>
</dbReference>
<dbReference type="Ensembl" id="ENSCSET00000026755.1">
    <property type="protein sequence ID" value="ENSCSEP00000026402.1"/>
    <property type="gene ID" value="ENSCSEG00000016874.1"/>
</dbReference>
<dbReference type="GeneID" id="103398845"/>
<dbReference type="InterPro" id="IPR000731">
    <property type="entry name" value="SSD"/>
</dbReference>
<dbReference type="Proteomes" id="UP000265120">
    <property type="component" value="Unassembled WGS sequence"/>
</dbReference>
<dbReference type="GeneTree" id="ENSGT00940000158727"/>
<dbReference type="GO" id="GO:0097225">
    <property type="term" value="C:sperm midpiece"/>
    <property type="evidence" value="ECO:0007669"/>
    <property type="project" value="UniProtKB-ARBA"/>
</dbReference>
<dbReference type="PROSITE" id="PS50156">
    <property type="entry name" value="SSD"/>
    <property type="match status" value="2"/>
</dbReference>
<keyword evidence="6" id="KW-0325">Glycoprotein</keyword>
<feature type="domain" description="SSD" evidence="11">
    <location>
        <begin position="252"/>
        <end position="409"/>
    </location>
</feature>
<keyword evidence="2" id="KW-1003">Cell membrane</keyword>
<organism evidence="12 13">
    <name type="scientific">Cynoglossus semilaevis</name>
    <name type="common">Tongue sole</name>
    <dbReference type="NCBI Taxonomy" id="244447"/>
    <lineage>
        <taxon>Eukaryota</taxon>
        <taxon>Metazoa</taxon>
        <taxon>Chordata</taxon>
        <taxon>Craniata</taxon>
        <taxon>Vertebrata</taxon>
        <taxon>Euteleostomi</taxon>
        <taxon>Actinopterygii</taxon>
        <taxon>Neopterygii</taxon>
        <taxon>Teleostei</taxon>
        <taxon>Neoteleostei</taxon>
        <taxon>Acanthomorphata</taxon>
        <taxon>Carangaria</taxon>
        <taxon>Pleuronectiformes</taxon>
        <taxon>Pleuronectoidei</taxon>
        <taxon>Cynoglossidae</taxon>
        <taxon>Cynoglossinae</taxon>
        <taxon>Cynoglossus</taxon>
    </lineage>
</organism>
<feature type="transmembrane region" description="Helical" evidence="10">
    <location>
        <begin position="742"/>
        <end position="762"/>
    </location>
</feature>
<dbReference type="OMA" id="THSNPIE"/>
<evidence type="ECO:0000256" key="10">
    <source>
        <dbReference type="SAM" id="Phobius"/>
    </source>
</evidence>
<evidence type="ECO:0000313" key="13">
    <source>
        <dbReference type="Proteomes" id="UP000265120"/>
    </source>
</evidence>
<evidence type="ECO:0000256" key="4">
    <source>
        <dbReference type="ARBA" id="ARBA00022989"/>
    </source>
</evidence>
<evidence type="ECO:0000256" key="3">
    <source>
        <dbReference type="ARBA" id="ARBA00022692"/>
    </source>
</evidence>
<evidence type="ECO:0000259" key="11">
    <source>
        <dbReference type="PROSITE" id="PS50156"/>
    </source>
</evidence>
<proteinExistence type="inferred from homology"/>
<feature type="transmembrane region" description="Helical" evidence="10">
    <location>
        <begin position="251"/>
        <end position="269"/>
    </location>
</feature>
<evidence type="ECO:0000256" key="5">
    <source>
        <dbReference type="ARBA" id="ARBA00023136"/>
    </source>
</evidence>
<dbReference type="PANTHER" id="PTHR10796">
    <property type="entry name" value="PATCHED-RELATED"/>
    <property type="match status" value="1"/>
</dbReference>
<dbReference type="RefSeq" id="XP_008335813.1">
    <property type="nucleotide sequence ID" value="XM_008337591.2"/>
</dbReference>
<reference evidence="12" key="1">
    <citation type="submission" date="2025-08" db="UniProtKB">
        <authorList>
            <consortium name="Ensembl"/>
        </authorList>
    </citation>
    <scope>IDENTIFICATION</scope>
</reference>
<dbReference type="AlphaFoldDB" id="A0A3P8WIU6"/>
<dbReference type="OrthoDB" id="6510177at2759"/>
<dbReference type="InterPro" id="IPR051697">
    <property type="entry name" value="Patched_domain-protein"/>
</dbReference>
<feature type="transmembrane region" description="Helical" evidence="10">
    <location>
        <begin position="811"/>
        <end position="834"/>
    </location>
</feature>
<evidence type="ECO:0000256" key="7">
    <source>
        <dbReference type="ARBA" id="ARBA00057027"/>
    </source>
</evidence>
<keyword evidence="13" id="KW-1185">Reference proteome</keyword>
<dbReference type="CTD" id="100331480"/>
<feature type="transmembrane region" description="Helical" evidence="10">
    <location>
        <begin position="685"/>
        <end position="703"/>
    </location>
</feature>
<keyword evidence="3 10" id="KW-0812">Transmembrane</keyword>
<dbReference type="SUPFAM" id="SSF82866">
    <property type="entry name" value="Multidrug efflux transporter AcrB transmembrane domain"/>
    <property type="match status" value="2"/>
</dbReference>
<evidence type="ECO:0000256" key="2">
    <source>
        <dbReference type="ARBA" id="ARBA00022475"/>
    </source>
</evidence>
<keyword evidence="5 10" id="KW-0472">Membrane</keyword>
<accession>A0A3P8WIU6</accession>
<evidence type="ECO:0000313" key="12">
    <source>
        <dbReference type="Ensembl" id="ENSCSEP00000026402.1"/>
    </source>
</evidence>
<protein>
    <recommendedName>
        <fullName evidence="9">Patched domain-containing protein 3</fullName>
    </recommendedName>
</protein>
<dbReference type="InterPro" id="IPR003392">
    <property type="entry name" value="PTHD_SSD"/>
</dbReference>
<evidence type="ECO:0000256" key="6">
    <source>
        <dbReference type="ARBA" id="ARBA00023180"/>
    </source>
</evidence>
<feature type="transmembrane region" description="Helical" evidence="10">
    <location>
        <begin position="27"/>
        <end position="47"/>
    </location>
</feature>
<name>A0A3P8WIU6_CYNSE</name>
<dbReference type="InParanoid" id="A0A3P8WIU6"/>
<dbReference type="GO" id="GO:0016020">
    <property type="term" value="C:membrane"/>
    <property type="evidence" value="ECO:0007669"/>
    <property type="project" value="InterPro"/>
</dbReference>
<evidence type="ECO:0000256" key="9">
    <source>
        <dbReference type="ARBA" id="ARBA00074262"/>
    </source>
</evidence>
<evidence type="ECO:0000256" key="1">
    <source>
        <dbReference type="ARBA" id="ARBA00005585"/>
    </source>
</evidence>
<dbReference type="FunFam" id="1.20.1640.10:FF:000013">
    <property type="entry name" value="PaTched Related family"/>
    <property type="match status" value="1"/>
</dbReference>
<comment type="subcellular location">
    <subcellularLocation>
        <location evidence="8">Cell projection</location>
        <location evidence="8">Cilium</location>
        <location evidence="8">Flagellum membrane</location>
        <topology evidence="8">Multi-pass membrane protein</topology>
    </subcellularLocation>
</comment>
<dbReference type="PANTHER" id="PTHR10796:SF60">
    <property type="entry name" value="PATCHED DOMAIN-CONTAINING PROTEIN 3"/>
    <property type="match status" value="1"/>
</dbReference>
<sequence length="841" mass="94570">MVRTDCLEKLLSRGFEKLGEFIGYHPVWFLITPLILSAGLGSGFYFLQGRLSNDIEEQFTPFDGRAKDERRYIQETFPENDSTFSRLRLSTLGSYATVIVSHEENILTVDALTAVLDLDSKIRLTMVGPDGHQLQYKDICAVIDKTCMTNDILDIIENDASSISELKLMYPWHHSIPLYLGLGNVKLKENSNVVERAKAIQLFYYLKDDNETQADLWLEGFIELIDEQQTTNVSYTTSRSLQWEFEKSPDAVISLFSITYAIVITFSIATCWRLDNVRTKVWVATSGVLSTGLAVLSGFGLLLLLDQPFVMTAASCPFMILGIGVDDMFIMIAGWQRTNVKDRVPARLGHTYKDAAVSITITSLTDALALFLGCITPFGSVRSFCLYAGTCVMFCYLYSVTFLGACMALNGQREEQNKHWFTCAVVSAVSPAVSAASSVCDFDMSVGKIPKKNRGFEKRSARPPKQDETGITSDMFDKYYGPFLTQNLTKVFVFFLYCAYLGGSIYGCWILEQGLDIRNLALDDSYIVKYYDDEEQFLSVFSSNVMVAVKEPISYWDEGEMKALKSCISDFEQLTYFQNTSAWFDTFEEVARAQKWPIDNEKDYRKHLEMFLEILPVFRQDININTSDGKIIASRFFVQTLNNEKVEVIMTDLRITADKCNKSLLVYHPSFIYYDQYTVIVENTIQTIVIAAIVMLVISLLLIPSLISAVLVAFSICSVVVGLCGFMTLWDVNLDSISMINLVMSIGFSVDFSAHISYAFVCSRETSANRKAIDALSQLGYPVLQGAVSTILGVVVLSTSGSYIFRTFFKIVFLVILFGLLHGLVFIPVFLTMFQLPKKCC</sequence>
<comment type="similarity">
    <text evidence="1">Belongs to the patched family.</text>
</comment>
<dbReference type="KEGG" id="csem:103398845"/>
<keyword evidence="4 10" id="KW-1133">Transmembrane helix</keyword>
<feature type="transmembrane region" description="Helical" evidence="10">
    <location>
        <begin position="384"/>
        <end position="405"/>
    </location>
</feature>
<feature type="transmembrane region" description="Helical" evidence="10">
    <location>
        <begin position="316"/>
        <end position="335"/>
    </location>
</feature>
<comment type="function">
    <text evidence="7">May play a role in sperm development or sperm function. However, does not appear to have an essential role in spermatogenesis or male fertility.</text>
</comment>
<dbReference type="Gene3D" id="1.20.1640.10">
    <property type="entry name" value="Multidrug efflux transporter AcrB transmembrane domain"/>
    <property type="match status" value="2"/>
</dbReference>
<evidence type="ECO:0000256" key="8">
    <source>
        <dbReference type="ARBA" id="ARBA00060429"/>
    </source>
</evidence>
<dbReference type="STRING" id="244447.ENSCSEP00000026402"/>
<feature type="transmembrane region" description="Helical" evidence="10">
    <location>
        <begin position="355"/>
        <end position="372"/>
    </location>
</feature>
<feature type="domain" description="SSD" evidence="11">
    <location>
        <begin position="688"/>
        <end position="833"/>
    </location>
</feature>